<proteinExistence type="predicted"/>
<accession>X1CYD9</accession>
<gene>
    <name evidence="1" type="ORF">S01H4_61678</name>
</gene>
<organism evidence="1">
    <name type="scientific">marine sediment metagenome</name>
    <dbReference type="NCBI Taxonomy" id="412755"/>
    <lineage>
        <taxon>unclassified sequences</taxon>
        <taxon>metagenomes</taxon>
        <taxon>ecological metagenomes</taxon>
    </lineage>
</organism>
<dbReference type="AlphaFoldDB" id="X1CYD9"/>
<dbReference type="EMBL" id="BART01036628">
    <property type="protein sequence ID" value="GAH12887.1"/>
    <property type="molecule type" value="Genomic_DNA"/>
</dbReference>
<feature type="non-terminal residue" evidence="1">
    <location>
        <position position="1"/>
    </location>
</feature>
<sequence length="167" mass="17280">EGTASIRIAVALYARRATGAESGTVTVTQTSTVLMGGIIDRYSGCITSGAYIEGFDDAYGLGTDITVQDLEVSGSDRLAVFIASIEDNWTPLSYPTGWVEEYAIEDTTGSDSATALALQSPPSGTLTGGVATLQFSKYWGSFVLALIPTSSGTDNLTSQDIATGATV</sequence>
<evidence type="ECO:0000313" key="1">
    <source>
        <dbReference type="EMBL" id="GAH12887.1"/>
    </source>
</evidence>
<protein>
    <submittedName>
        <fullName evidence="1">Uncharacterized protein</fullName>
    </submittedName>
</protein>
<comment type="caution">
    <text evidence="1">The sequence shown here is derived from an EMBL/GenBank/DDBJ whole genome shotgun (WGS) entry which is preliminary data.</text>
</comment>
<feature type="non-terminal residue" evidence="1">
    <location>
        <position position="167"/>
    </location>
</feature>
<reference evidence="1" key="1">
    <citation type="journal article" date="2014" name="Front. Microbiol.">
        <title>High frequency of phylogenetically diverse reductive dehalogenase-homologous genes in deep subseafloor sedimentary metagenomes.</title>
        <authorList>
            <person name="Kawai M."/>
            <person name="Futagami T."/>
            <person name="Toyoda A."/>
            <person name="Takaki Y."/>
            <person name="Nishi S."/>
            <person name="Hori S."/>
            <person name="Arai W."/>
            <person name="Tsubouchi T."/>
            <person name="Morono Y."/>
            <person name="Uchiyama I."/>
            <person name="Ito T."/>
            <person name="Fujiyama A."/>
            <person name="Inagaki F."/>
            <person name="Takami H."/>
        </authorList>
    </citation>
    <scope>NUCLEOTIDE SEQUENCE</scope>
    <source>
        <strain evidence="1">Expedition CK06-06</strain>
    </source>
</reference>
<name>X1CYD9_9ZZZZ</name>